<dbReference type="Pfam" id="PF07209">
    <property type="entry name" value="DUF1415"/>
    <property type="match status" value="1"/>
</dbReference>
<dbReference type="Proteomes" id="UP000054773">
    <property type="component" value="Unassembled WGS sequence"/>
</dbReference>
<name>A0A0W0TFI3_LEGER</name>
<keyword evidence="2" id="KW-1185">Reference proteome</keyword>
<organism evidence="1 2">
    <name type="scientific">Legionella erythra</name>
    <dbReference type="NCBI Taxonomy" id="448"/>
    <lineage>
        <taxon>Bacteria</taxon>
        <taxon>Pseudomonadati</taxon>
        <taxon>Pseudomonadota</taxon>
        <taxon>Gammaproteobacteria</taxon>
        <taxon>Legionellales</taxon>
        <taxon>Legionellaceae</taxon>
        <taxon>Legionella</taxon>
    </lineage>
</organism>
<dbReference type="AlphaFoldDB" id="A0A0W0TFI3"/>
<comment type="caution">
    <text evidence="1">The sequence shown here is derived from an EMBL/GenBank/DDBJ whole genome shotgun (WGS) entry which is preliminary data.</text>
</comment>
<dbReference type="PATRIC" id="fig|448.7.peg.2638"/>
<accession>A0A0W0TFI3</accession>
<evidence type="ECO:0000313" key="2">
    <source>
        <dbReference type="Proteomes" id="UP000054773"/>
    </source>
</evidence>
<evidence type="ECO:0008006" key="3">
    <source>
        <dbReference type="Google" id="ProtNLM"/>
    </source>
</evidence>
<sequence length="189" mass="21844">MSLSEQQVIDQTRQWVKQFIIEYGVCPFAKREVTRQTLRLAVAVSQDTEQALYKLMDEVTLLDNDAAIATTLLIFPHQFHAFFDYLDFLGLAEQLLNDSGYEGIYQLASFHPDYCFDAVDFNDAANYTNRSPYPMLHLLREDELEQAIAYYGDTSQIPEHNIKKMHELGVNRLEEILASCRRVSEHGEK</sequence>
<dbReference type="OrthoDB" id="277390at2"/>
<dbReference type="InterPro" id="IPR009858">
    <property type="entry name" value="DUF1415"/>
</dbReference>
<dbReference type="STRING" id="448.Lery_2513"/>
<protein>
    <recommendedName>
        <fullName evidence="3">DUF1415 domain-containing protein</fullName>
    </recommendedName>
</protein>
<dbReference type="RefSeq" id="WP_058527604.1">
    <property type="nucleotide sequence ID" value="NZ_CAAAHY010000003.1"/>
</dbReference>
<dbReference type="EMBL" id="LNYA01000034">
    <property type="protein sequence ID" value="KTC94346.1"/>
    <property type="molecule type" value="Genomic_DNA"/>
</dbReference>
<evidence type="ECO:0000313" key="1">
    <source>
        <dbReference type="EMBL" id="KTC94346.1"/>
    </source>
</evidence>
<reference evidence="1 2" key="1">
    <citation type="submission" date="2015-11" db="EMBL/GenBank/DDBJ databases">
        <title>Genomic analysis of 38 Legionella species identifies large and diverse effector repertoires.</title>
        <authorList>
            <person name="Burstein D."/>
            <person name="Amaro F."/>
            <person name="Zusman T."/>
            <person name="Lifshitz Z."/>
            <person name="Cohen O."/>
            <person name="Gilbert J.A."/>
            <person name="Pupko T."/>
            <person name="Shuman H.A."/>
            <person name="Segal G."/>
        </authorList>
    </citation>
    <scope>NUCLEOTIDE SEQUENCE [LARGE SCALE GENOMIC DNA]</scope>
    <source>
        <strain evidence="1 2">SE-32A-C8</strain>
    </source>
</reference>
<proteinExistence type="predicted"/>
<gene>
    <name evidence="1" type="ORF">Lery_2513</name>
</gene>